<sequence>MRANCLTLAEALVGTSEVREELDADRVADVLTTTLSPHVLQMIGWPADRCRDWLASTLRASLLRPVRVP</sequence>
<organism evidence="1 2">
    <name type="scientific">Lentzea aerocolonigenes</name>
    <name type="common">Lechevalieria aerocolonigenes</name>
    <name type="synonym">Saccharothrix aerocolonigenes</name>
    <dbReference type="NCBI Taxonomy" id="68170"/>
    <lineage>
        <taxon>Bacteria</taxon>
        <taxon>Bacillati</taxon>
        <taxon>Actinomycetota</taxon>
        <taxon>Actinomycetes</taxon>
        <taxon>Pseudonocardiales</taxon>
        <taxon>Pseudonocardiaceae</taxon>
        <taxon>Lentzea</taxon>
    </lineage>
</organism>
<reference evidence="1 2" key="1">
    <citation type="submission" date="2015-02" db="EMBL/GenBank/DDBJ databases">
        <authorList>
            <person name="Ju K.-S."/>
            <person name="Doroghazi J.R."/>
            <person name="Metcalf W."/>
        </authorList>
    </citation>
    <scope>NUCLEOTIDE SEQUENCE [LARGE SCALE GENOMIC DNA]</scope>
    <source>
        <strain evidence="1 2">NRRL B-16140</strain>
    </source>
</reference>
<dbReference type="AlphaFoldDB" id="A0A0F0HEQ7"/>
<proteinExistence type="predicted"/>
<dbReference type="Proteomes" id="UP000033393">
    <property type="component" value="Unassembled WGS sequence"/>
</dbReference>
<evidence type="ECO:0000313" key="1">
    <source>
        <dbReference type="EMBL" id="KJK52812.1"/>
    </source>
</evidence>
<gene>
    <name evidence="1" type="ORF">UK23_02265</name>
</gene>
<keyword evidence="2" id="KW-1185">Reference proteome</keyword>
<protein>
    <recommendedName>
        <fullName evidence="3">TetR family transcriptional regulator</fullName>
    </recommendedName>
</protein>
<accession>A0A0F0HEQ7</accession>
<comment type="caution">
    <text evidence="1">The sequence shown here is derived from an EMBL/GenBank/DDBJ whole genome shotgun (WGS) entry which is preliminary data.</text>
</comment>
<evidence type="ECO:0000313" key="2">
    <source>
        <dbReference type="Proteomes" id="UP000033393"/>
    </source>
</evidence>
<dbReference type="EMBL" id="JYJG01000007">
    <property type="protein sequence ID" value="KJK52812.1"/>
    <property type="molecule type" value="Genomic_DNA"/>
</dbReference>
<evidence type="ECO:0008006" key="3">
    <source>
        <dbReference type="Google" id="ProtNLM"/>
    </source>
</evidence>
<name>A0A0F0HEQ7_LENAE</name>